<sequence>MKKYLINLKVASDITSFPDSQKIFGWLIYQIKKYESEENITKLVNNIYEKKIKCMISNVLPKGFIPMPKEYVIDKFGDKSKEIYEKIKKIDFIKKEDMKKILNNEVELKNFKDYLRQKQSYIQKFRLENQFHNLAGLENKAYTVPIVKIINESTEEIVTDFIIMIKTDSDMIIKWLENIKNAQENEGNDEEVYLGPKGSQGYNRFIRGKVEIKEEKNSEKANFYLNVGMLLPNSINYKKSYIDLHISDRKAFEITEEAKKVIGFINVGSVIYSEGENFNIGKSIQNKYNILYKNAIVFGNSYLEALDSEKFGGENE</sequence>
<protein>
    <submittedName>
        <fullName evidence="1">Putative CRISPR-associated RAMP protein, Csm4 family</fullName>
    </submittedName>
</protein>
<dbReference type="OrthoDB" id="2608266at2"/>
<dbReference type="STRING" id="714315.GCA_000516535_01893"/>
<dbReference type="Proteomes" id="UP000321606">
    <property type="component" value="Chromosome"/>
</dbReference>
<proteinExistence type="predicted"/>
<dbReference type="EMBL" id="AP019822">
    <property type="protein sequence ID" value="BBM36941.1"/>
    <property type="molecule type" value="Genomic_DNA"/>
</dbReference>
<name>A0A510JEW4_9FUSO</name>
<dbReference type="RefSeq" id="WP_006807744.1">
    <property type="nucleotide sequence ID" value="NZ_AP019822.1"/>
</dbReference>
<reference evidence="1 2" key="1">
    <citation type="submission" date="2019-07" db="EMBL/GenBank/DDBJ databases">
        <title>Complete Genome Sequence of Leptotrichia goodfellowii Strain JCM 16774.</title>
        <authorList>
            <person name="Watanabe S."/>
            <person name="Cui L."/>
        </authorList>
    </citation>
    <scope>NUCLEOTIDE SEQUENCE [LARGE SCALE GENOMIC DNA]</scope>
    <source>
        <strain evidence="1 2">JCM16774</strain>
    </source>
</reference>
<evidence type="ECO:0000313" key="1">
    <source>
        <dbReference type="EMBL" id="BBM36941.1"/>
    </source>
</evidence>
<evidence type="ECO:0000313" key="2">
    <source>
        <dbReference type="Proteomes" id="UP000321606"/>
    </source>
</evidence>
<accession>A0A510JEW4</accession>
<dbReference type="KEGG" id="lgo:JCM16774_1887"/>
<organism evidence="1 2">
    <name type="scientific">Pseudoleptotrichia goodfellowii</name>
    <dbReference type="NCBI Taxonomy" id="157692"/>
    <lineage>
        <taxon>Bacteria</taxon>
        <taxon>Fusobacteriati</taxon>
        <taxon>Fusobacteriota</taxon>
        <taxon>Fusobacteriia</taxon>
        <taxon>Fusobacteriales</taxon>
        <taxon>Leptotrichiaceae</taxon>
        <taxon>Pseudoleptotrichia</taxon>
    </lineage>
</organism>
<gene>
    <name evidence="1" type="ORF">JCM16774_1887</name>
</gene>
<dbReference type="AlphaFoldDB" id="A0A510JEW4"/>